<dbReference type="AlphaFoldDB" id="A0A2G5V0P9"/>
<proteinExistence type="predicted"/>
<keyword evidence="3" id="KW-1185">Reference proteome</keyword>
<evidence type="ECO:0000313" key="2">
    <source>
        <dbReference type="EMBL" id="PIC45330.1"/>
    </source>
</evidence>
<feature type="region of interest" description="Disordered" evidence="1">
    <location>
        <begin position="1"/>
        <end position="32"/>
    </location>
</feature>
<reference evidence="3" key="1">
    <citation type="submission" date="2017-10" db="EMBL/GenBank/DDBJ databases">
        <title>Rapid genome shrinkage in a self-fertile nematode reveals novel sperm competition proteins.</title>
        <authorList>
            <person name="Yin D."/>
            <person name="Schwarz E.M."/>
            <person name="Thomas C.G."/>
            <person name="Felde R.L."/>
            <person name="Korf I.F."/>
            <person name="Cutter A.D."/>
            <person name="Schartner C.M."/>
            <person name="Ralston E.J."/>
            <person name="Meyer B.J."/>
            <person name="Haag E.S."/>
        </authorList>
    </citation>
    <scope>NUCLEOTIDE SEQUENCE [LARGE SCALE GENOMIC DNA]</scope>
    <source>
        <strain evidence="3">JU1422</strain>
    </source>
</reference>
<evidence type="ECO:0000313" key="3">
    <source>
        <dbReference type="Proteomes" id="UP000230233"/>
    </source>
</evidence>
<dbReference type="Proteomes" id="UP000230233">
    <property type="component" value="Chromosome II"/>
</dbReference>
<name>A0A2G5V0P9_9PELO</name>
<protein>
    <submittedName>
        <fullName evidence="2">Uncharacterized protein</fullName>
    </submittedName>
</protein>
<organism evidence="2 3">
    <name type="scientific">Caenorhabditis nigoni</name>
    <dbReference type="NCBI Taxonomy" id="1611254"/>
    <lineage>
        <taxon>Eukaryota</taxon>
        <taxon>Metazoa</taxon>
        <taxon>Ecdysozoa</taxon>
        <taxon>Nematoda</taxon>
        <taxon>Chromadorea</taxon>
        <taxon>Rhabditida</taxon>
        <taxon>Rhabditina</taxon>
        <taxon>Rhabditomorpha</taxon>
        <taxon>Rhabditoidea</taxon>
        <taxon>Rhabditidae</taxon>
        <taxon>Peloderinae</taxon>
        <taxon>Caenorhabditis</taxon>
    </lineage>
</organism>
<accession>A0A2G5V0P9</accession>
<comment type="caution">
    <text evidence="2">The sequence shown here is derived from an EMBL/GenBank/DDBJ whole genome shotgun (WGS) entry which is preliminary data.</text>
</comment>
<sequence>MMDYAGKVDPSSTSTGYIRNPSRSDRLCCRPPSVSKLPTTAYDSTRGVSFQIHDDDMTSRRHTVWFVPGSRR</sequence>
<dbReference type="EMBL" id="PDUG01000002">
    <property type="protein sequence ID" value="PIC45330.1"/>
    <property type="molecule type" value="Genomic_DNA"/>
</dbReference>
<evidence type="ECO:0000256" key="1">
    <source>
        <dbReference type="SAM" id="MobiDB-lite"/>
    </source>
</evidence>
<gene>
    <name evidence="2" type="primary">Cnig_chr_II.g5387</name>
    <name evidence="2" type="ORF">B9Z55_005387</name>
</gene>